<dbReference type="HAMAP" id="MF_00335">
    <property type="entry name" value="RNase_Y"/>
    <property type="match status" value="1"/>
</dbReference>
<feature type="transmembrane region" description="Helical" evidence="5">
    <location>
        <begin position="570"/>
        <end position="586"/>
    </location>
</feature>
<dbReference type="Pfam" id="PF12072">
    <property type="entry name" value="RNase_Y_N"/>
    <property type="match status" value="1"/>
</dbReference>
<dbReference type="Pfam" id="PF00013">
    <property type="entry name" value="KH_1"/>
    <property type="match status" value="1"/>
</dbReference>
<dbReference type="PROSITE" id="PS50084">
    <property type="entry name" value="KH_TYPE_1"/>
    <property type="match status" value="1"/>
</dbReference>
<protein>
    <recommendedName>
        <fullName evidence="5 6">Ribonuclease Y</fullName>
        <shortName evidence="5">RNase Y</shortName>
        <ecNumber evidence="5 6">3.1.-.-</ecNumber>
    </recommendedName>
</protein>
<evidence type="ECO:0000256" key="1">
    <source>
        <dbReference type="ARBA" id="ARBA00022722"/>
    </source>
</evidence>
<dbReference type="Gene3D" id="3.30.1370.10">
    <property type="entry name" value="K Homology domain, type 1"/>
    <property type="match status" value="1"/>
</dbReference>
<keyword evidence="1 5" id="KW-0540">Nuclease</keyword>
<dbReference type="NCBIfam" id="TIGR00277">
    <property type="entry name" value="HDIG"/>
    <property type="match status" value="1"/>
</dbReference>
<feature type="transmembrane region" description="Helical" evidence="5">
    <location>
        <begin position="542"/>
        <end position="564"/>
    </location>
</feature>
<dbReference type="InterPro" id="IPR004087">
    <property type="entry name" value="KH_dom"/>
</dbReference>
<dbReference type="GO" id="GO:0005886">
    <property type="term" value="C:plasma membrane"/>
    <property type="evidence" value="ECO:0007669"/>
    <property type="project" value="UniProtKB-UniRule"/>
</dbReference>
<evidence type="ECO:0000256" key="5">
    <source>
        <dbReference type="HAMAP-Rule" id="MF_00335"/>
    </source>
</evidence>
<keyword evidence="3 5" id="KW-0378">Hydrolase</keyword>
<name>A0A554LVY5_9BACT</name>
<dbReference type="PANTHER" id="PTHR12826:SF15">
    <property type="entry name" value="RIBONUCLEASE Y"/>
    <property type="match status" value="1"/>
</dbReference>
<dbReference type="Pfam" id="PF01966">
    <property type="entry name" value="HD"/>
    <property type="match status" value="1"/>
</dbReference>
<feature type="transmembrane region" description="Helical" evidence="5">
    <location>
        <begin position="486"/>
        <end position="506"/>
    </location>
</feature>
<dbReference type="Gene3D" id="1.10.3210.10">
    <property type="entry name" value="Hypothetical protein af1432"/>
    <property type="match status" value="1"/>
</dbReference>
<organism evidence="9 10">
    <name type="scientific">Candidatus Berkelbacteria bacterium Licking1014_2</name>
    <dbReference type="NCBI Taxonomy" id="2017146"/>
    <lineage>
        <taxon>Bacteria</taxon>
        <taxon>Candidatus Berkelbacteria</taxon>
    </lineage>
</organism>
<evidence type="ECO:0000256" key="6">
    <source>
        <dbReference type="NCBIfam" id="TIGR03319"/>
    </source>
</evidence>
<comment type="caution">
    <text evidence="5">Lacks conserved residue(s) required for the propagation of feature annotation.</text>
</comment>
<dbReference type="InterPro" id="IPR006675">
    <property type="entry name" value="HDIG_dom"/>
</dbReference>
<comment type="caution">
    <text evidence="9">The sequence shown here is derived from an EMBL/GenBank/DDBJ whole genome shotgun (WGS) entry which is preliminary data.</text>
</comment>
<dbReference type="AlphaFoldDB" id="A0A554LVY5"/>
<dbReference type="GO" id="GO:0016787">
    <property type="term" value="F:hydrolase activity"/>
    <property type="evidence" value="ECO:0007669"/>
    <property type="project" value="UniProtKB-KW"/>
</dbReference>
<reference evidence="9 10" key="1">
    <citation type="submission" date="2017-07" db="EMBL/GenBank/DDBJ databases">
        <title>Mechanisms for carbon and nitrogen cycling indicate functional differentiation within the Candidate Phyla Radiation.</title>
        <authorList>
            <person name="Danczak R.E."/>
            <person name="Johnston M.D."/>
            <person name="Kenah C."/>
            <person name="Slattery M."/>
            <person name="Wrighton K.C."/>
            <person name="Wilkins M.J."/>
        </authorList>
    </citation>
    <scope>NUCLEOTIDE SEQUENCE [LARGE SCALE GENOMIC DNA]</scope>
    <source>
        <strain evidence="9">Licking1014_2</strain>
    </source>
</reference>
<evidence type="ECO:0000313" key="9">
    <source>
        <dbReference type="EMBL" id="TSC97021.1"/>
    </source>
</evidence>
<evidence type="ECO:0000256" key="3">
    <source>
        <dbReference type="ARBA" id="ARBA00022801"/>
    </source>
</evidence>
<keyword evidence="5" id="KW-0812">Transmembrane</keyword>
<dbReference type="EC" id="3.1.-.-" evidence="5 6"/>
<dbReference type="PROSITE" id="PS51831">
    <property type="entry name" value="HD"/>
    <property type="match status" value="1"/>
</dbReference>
<dbReference type="GO" id="GO:0003723">
    <property type="term" value="F:RNA binding"/>
    <property type="evidence" value="ECO:0007669"/>
    <property type="project" value="UniProtKB-UniRule"/>
</dbReference>
<dbReference type="SUPFAM" id="SSF54791">
    <property type="entry name" value="Eukaryotic type KH-domain (KH-domain type I)"/>
    <property type="match status" value="1"/>
</dbReference>
<keyword evidence="7" id="KW-0175">Coiled coil</keyword>
<feature type="domain" description="HD" evidence="8">
    <location>
        <begin position="311"/>
        <end position="404"/>
    </location>
</feature>
<dbReference type="SMART" id="SM00322">
    <property type="entry name" value="KH"/>
    <property type="match status" value="1"/>
</dbReference>
<keyword evidence="5" id="KW-1133">Transmembrane helix</keyword>
<keyword evidence="2 5" id="KW-0255">Endonuclease</keyword>
<dbReference type="InterPro" id="IPR022711">
    <property type="entry name" value="RNase_Y_N"/>
</dbReference>
<dbReference type="GO" id="GO:0004521">
    <property type="term" value="F:RNA endonuclease activity"/>
    <property type="evidence" value="ECO:0007669"/>
    <property type="project" value="UniProtKB-UniRule"/>
</dbReference>
<sequence>MNLIIFIALAAAGGLGVGYVARQAVAKQSEKREAAKRKELLLKAKDEALKIKEQAKKEEDDKRRYLQEIEKNLRSRENNLDRRYDVLEKEKAELNHQQREIISLRQRLQEARKQQEAVLEKAAKLKKEDARDQLFKLIEKEYRDDVIAKIKAEREEAREAAQVEARKILSLVIERLASEHSADNTSAAITLPSEDMKGRIIGKEGRNIQIFEKMTGVDILIDDTPDTVTVSCFEPVRRFTAKLAMEKLLADGRINPSRIEETVKKAEEEINKEVRKAGEQAAYETSVAGLHPDLLKILGRLKFRTSYGQNVLQHSIESTYIASMLASELGADVNLSKKAALLHDIGKAVDQDVAGAHHHISAQIAEKYGLSKNIIHAIEAHHDDVEAKTVEAIIVRVADAISGARPGARRDTVDAYLKRLEELENLTNSFEGVEKSYAIQAGRWWLVTIGLTAVYWPVEPRWLLKLAVVCLLVLAGWELRSRQRPWLLFLLFHYLLFYLGFTAYLAGLLLTWQILAILAVATILFNAFFLPRQQAGLPKNRLFLSFLTGLLISELFFGLLFVFFDPLARSFYLSIFVYFIFYRLLASYKEN</sequence>
<dbReference type="InterPro" id="IPR036612">
    <property type="entry name" value="KH_dom_type_1_sf"/>
</dbReference>
<dbReference type="SUPFAM" id="SSF109604">
    <property type="entry name" value="HD-domain/PDEase-like"/>
    <property type="match status" value="1"/>
</dbReference>
<dbReference type="SMART" id="SM00471">
    <property type="entry name" value="HDc"/>
    <property type="match status" value="1"/>
</dbReference>
<dbReference type="Proteomes" id="UP000318711">
    <property type="component" value="Unassembled WGS sequence"/>
</dbReference>
<evidence type="ECO:0000256" key="2">
    <source>
        <dbReference type="ARBA" id="ARBA00022759"/>
    </source>
</evidence>
<comment type="function">
    <text evidence="5">Endoribonuclease that initiates mRNA decay.</text>
</comment>
<proteinExistence type="inferred from homology"/>
<keyword evidence="4 5" id="KW-0694">RNA-binding</keyword>
<accession>A0A554LVY5</accession>
<feature type="transmembrane region" description="Helical" evidence="5">
    <location>
        <begin position="512"/>
        <end position="530"/>
    </location>
</feature>
<dbReference type="PANTHER" id="PTHR12826">
    <property type="entry name" value="RIBONUCLEASE Y"/>
    <property type="match status" value="1"/>
</dbReference>
<comment type="similarity">
    <text evidence="5">Belongs to the RNase Y family.</text>
</comment>
<dbReference type="GO" id="GO:0006402">
    <property type="term" value="P:mRNA catabolic process"/>
    <property type="evidence" value="ECO:0007669"/>
    <property type="project" value="UniProtKB-UniRule"/>
</dbReference>
<dbReference type="CDD" id="cd22431">
    <property type="entry name" value="KH-I_RNaseY"/>
    <property type="match status" value="1"/>
</dbReference>
<dbReference type="CDD" id="cd00077">
    <property type="entry name" value="HDc"/>
    <property type="match status" value="1"/>
</dbReference>
<dbReference type="InterPro" id="IPR017705">
    <property type="entry name" value="Ribonuclease_Y"/>
</dbReference>
<evidence type="ECO:0000313" key="10">
    <source>
        <dbReference type="Proteomes" id="UP000318711"/>
    </source>
</evidence>
<feature type="coiled-coil region" evidence="7">
    <location>
        <begin position="38"/>
        <end position="167"/>
    </location>
</feature>
<evidence type="ECO:0000256" key="7">
    <source>
        <dbReference type="SAM" id="Coils"/>
    </source>
</evidence>
<keyword evidence="5" id="KW-0472">Membrane</keyword>
<feature type="transmembrane region" description="Helical" evidence="5">
    <location>
        <begin position="462"/>
        <end position="479"/>
    </location>
</feature>
<dbReference type="InterPro" id="IPR003607">
    <property type="entry name" value="HD/PDEase_dom"/>
</dbReference>
<dbReference type="NCBIfam" id="TIGR03319">
    <property type="entry name" value="RNase_Y"/>
    <property type="match status" value="1"/>
</dbReference>
<evidence type="ECO:0000259" key="8">
    <source>
        <dbReference type="PROSITE" id="PS51831"/>
    </source>
</evidence>
<dbReference type="InterPro" id="IPR006674">
    <property type="entry name" value="HD_domain"/>
</dbReference>
<dbReference type="InterPro" id="IPR004088">
    <property type="entry name" value="KH_dom_type_1"/>
</dbReference>
<evidence type="ECO:0000256" key="4">
    <source>
        <dbReference type="ARBA" id="ARBA00022884"/>
    </source>
</evidence>
<dbReference type="EMBL" id="VMGL01000021">
    <property type="protein sequence ID" value="TSC97021.1"/>
    <property type="molecule type" value="Genomic_DNA"/>
</dbReference>
<gene>
    <name evidence="5" type="primary">rny</name>
    <name evidence="9" type="ORF">CEN88_220</name>
</gene>